<evidence type="ECO:0000313" key="1">
    <source>
        <dbReference type="EMBL" id="STE54444.1"/>
    </source>
</evidence>
<dbReference type="AlphaFoldDB" id="A0A376J558"/>
<dbReference type="Proteomes" id="UP000255201">
    <property type="component" value="Unassembled WGS sequence"/>
</dbReference>
<accession>A0A376J558</accession>
<protein>
    <submittedName>
        <fullName evidence="1">Uncharacterized protein</fullName>
    </submittedName>
</protein>
<evidence type="ECO:0000313" key="2">
    <source>
        <dbReference type="Proteomes" id="UP000255201"/>
    </source>
</evidence>
<reference evidence="1 2" key="1">
    <citation type="submission" date="2018-06" db="EMBL/GenBank/DDBJ databases">
        <authorList>
            <consortium name="Pathogen Informatics"/>
            <person name="Doyle S."/>
        </authorList>
    </citation>
    <scope>NUCLEOTIDE SEQUENCE [LARGE SCALE GENOMIC DNA]</scope>
    <source>
        <strain evidence="1 2">NCTC10764</strain>
    </source>
</reference>
<dbReference type="EMBL" id="UFZL01000001">
    <property type="protein sequence ID" value="STE54444.1"/>
    <property type="molecule type" value="Genomic_DNA"/>
</dbReference>
<sequence length="170" mass="19085">MKKNNLPYIPLDEEYSLNFAMLAIAISILSHSKKGVLSLDINKIQIFMYLIKNPSKIDCALTVSGKKPACVESQLTYTIKSFSSNVDILFDNSKVKYLIKIMSLRGLLSAEKKNNESVKLFLSEKGKEFASSLTDGYFKEIKRLAEALLPLQALPTSKLNSVINKVFKEK</sequence>
<dbReference type="RefSeq" id="WP_236922045.1">
    <property type="nucleotide sequence ID" value="NZ_CBCSBT010000015.1"/>
</dbReference>
<gene>
    <name evidence="1" type="ORF">NCTC10764_01116</name>
</gene>
<dbReference type="Pfam" id="PF20290">
    <property type="entry name" value="MC4"/>
    <property type="match status" value="1"/>
</dbReference>
<proteinExistence type="predicted"/>
<dbReference type="InterPro" id="IPR046902">
    <property type="entry name" value="ABC-3C_MC4"/>
</dbReference>
<organism evidence="1 2">
    <name type="scientific">Escherichia coli</name>
    <dbReference type="NCBI Taxonomy" id="562"/>
    <lineage>
        <taxon>Bacteria</taxon>
        <taxon>Pseudomonadati</taxon>
        <taxon>Pseudomonadota</taxon>
        <taxon>Gammaproteobacteria</taxon>
        <taxon>Enterobacterales</taxon>
        <taxon>Enterobacteriaceae</taxon>
        <taxon>Escherichia</taxon>
    </lineage>
</organism>
<name>A0A376J558_ECOLX</name>